<dbReference type="GeneID" id="36395351"/>
<name>A0A0P1A7J3_PLAHL</name>
<protein>
    <submittedName>
        <fullName evidence="1">Uncharacterized protein</fullName>
    </submittedName>
</protein>
<evidence type="ECO:0000313" key="2">
    <source>
        <dbReference type="Proteomes" id="UP000054928"/>
    </source>
</evidence>
<reference evidence="2" key="1">
    <citation type="submission" date="2014-09" db="EMBL/GenBank/DDBJ databases">
        <authorList>
            <person name="Sharma Rahul"/>
            <person name="Thines Marco"/>
        </authorList>
    </citation>
    <scope>NUCLEOTIDE SEQUENCE [LARGE SCALE GENOMIC DNA]</scope>
</reference>
<proteinExistence type="predicted"/>
<dbReference type="EMBL" id="CCYD01000109">
    <property type="protein sequence ID" value="CEG35974.1"/>
    <property type="molecule type" value="Genomic_DNA"/>
</dbReference>
<dbReference type="AlphaFoldDB" id="A0A0P1A7J3"/>
<dbReference type="Proteomes" id="UP000054928">
    <property type="component" value="Unassembled WGS sequence"/>
</dbReference>
<keyword evidence="2" id="KW-1185">Reference proteome</keyword>
<sequence length="91" mass="10230">MNALDGLRQVGCPDQNSWLILSLENRTVKKPVILAPRRCFGNQASALVAIGYYMAAESNKKFFTRRIGNNMIEVVDLTCFIGFITETMELD</sequence>
<dbReference type="RefSeq" id="XP_024572343.1">
    <property type="nucleotide sequence ID" value="XM_024730137.1"/>
</dbReference>
<accession>A0A0P1A7J3</accession>
<organism evidence="1 2">
    <name type="scientific">Plasmopara halstedii</name>
    <name type="common">Downy mildew of sunflower</name>
    <dbReference type="NCBI Taxonomy" id="4781"/>
    <lineage>
        <taxon>Eukaryota</taxon>
        <taxon>Sar</taxon>
        <taxon>Stramenopiles</taxon>
        <taxon>Oomycota</taxon>
        <taxon>Peronosporomycetes</taxon>
        <taxon>Peronosporales</taxon>
        <taxon>Peronosporaceae</taxon>
        <taxon>Plasmopara</taxon>
    </lineage>
</organism>
<evidence type="ECO:0000313" key="1">
    <source>
        <dbReference type="EMBL" id="CEG35974.1"/>
    </source>
</evidence>